<proteinExistence type="predicted"/>
<keyword evidence="3" id="KW-1185">Reference proteome</keyword>
<organism evidence="2 3">
    <name type="scientific">Chitinophaga dinghuensis</name>
    <dbReference type="NCBI Taxonomy" id="1539050"/>
    <lineage>
        <taxon>Bacteria</taxon>
        <taxon>Pseudomonadati</taxon>
        <taxon>Bacteroidota</taxon>
        <taxon>Chitinophagia</taxon>
        <taxon>Chitinophagales</taxon>
        <taxon>Chitinophagaceae</taxon>
        <taxon>Chitinophaga</taxon>
    </lineage>
</organism>
<dbReference type="PROSITE" id="PS51257">
    <property type="entry name" value="PROKAR_LIPOPROTEIN"/>
    <property type="match status" value="1"/>
</dbReference>
<keyword evidence="1" id="KW-0732">Signal</keyword>
<evidence type="ECO:0000313" key="2">
    <source>
        <dbReference type="EMBL" id="RAJ79248.1"/>
    </source>
</evidence>
<dbReference type="AlphaFoldDB" id="A0A327W2R7"/>
<dbReference type="Pfam" id="PF20365">
    <property type="entry name" value="DUF6660"/>
    <property type="match status" value="1"/>
</dbReference>
<dbReference type="InterPro" id="IPR046601">
    <property type="entry name" value="DUF6660"/>
</dbReference>
<gene>
    <name evidence="2" type="ORF">CLV59_106309</name>
</gene>
<feature type="chain" id="PRO_5016311799" evidence="1">
    <location>
        <begin position="24"/>
        <end position="107"/>
    </location>
</feature>
<name>A0A327W2R7_9BACT</name>
<comment type="caution">
    <text evidence="2">The sequence shown here is derived from an EMBL/GenBank/DDBJ whole genome shotgun (WGS) entry which is preliminary data.</text>
</comment>
<dbReference type="Proteomes" id="UP000249819">
    <property type="component" value="Unassembled WGS sequence"/>
</dbReference>
<reference evidence="2 3" key="1">
    <citation type="submission" date="2018-06" db="EMBL/GenBank/DDBJ databases">
        <title>Genomic Encyclopedia of Archaeal and Bacterial Type Strains, Phase II (KMG-II): from individual species to whole genera.</title>
        <authorList>
            <person name="Goeker M."/>
        </authorList>
    </citation>
    <scope>NUCLEOTIDE SEQUENCE [LARGE SCALE GENOMIC DNA]</scope>
    <source>
        <strain evidence="2 3">DSM 29821</strain>
    </source>
</reference>
<accession>A0A327W2R7</accession>
<evidence type="ECO:0000313" key="3">
    <source>
        <dbReference type="Proteomes" id="UP000249819"/>
    </source>
</evidence>
<feature type="signal peptide" evidence="1">
    <location>
        <begin position="1"/>
        <end position="23"/>
    </location>
</feature>
<sequence>MRLFIFIFSIYILVLSCIPCTDAEGAANNLIKTEQLTSSNPDHLSPQPDFCSPLCICNCCNVHVVPVTTTFPAVFHPLEEYIFPNMITSLHPSAAAAIWQPPRTVIG</sequence>
<dbReference type="EMBL" id="QLMA01000006">
    <property type="protein sequence ID" value="RAJ79248.1"/>
    <property type="molecule type" value="Genomic_DNA"/>
</dbReference>
<protein>
    <submittedName>
        <fullName evidence="2">Uncharacterized protein</fullName>
    </submittedName>
</protein>
<evidence type="ECO:0000256" key="1">
    <source>
        <dbReference type="SAM" id="SignalP"/>
    </source>
</evidence>
<dbReference type="RefSeq" id="WP_111593708.1">
    <property type="nucleotide sequence ID" value="NZ_QLMA01000006.1"/>
</dbReference>
<dbReference type="OrthoDB" id="997115at2"/>